<dbReference type="OrthoDB" id="4555199at2"/>
<dbReference type="Gene3D" id="3.40.630.20">
    <property type="entry name" value="Peptidase C15, pyroglutamyl peptidase I-like"/>
    <property type="match status" value="1"/>
</dbReference>
<organism evidence="1 2">
    <name type="scientific">Acinetobacter equi</name>
    <dbReference type="NCBI Taxonomy" id="1324350"/>
    <lineage>
        <taxon>Bacteria</taxon>
        <taxon>Pseudomonadati</taxon>
        <taxon>Pseudomonadota</taxon>
        <taxon>Gammaproteobacteria</taxon>
        <taxon>Moraxellales</taxon>
        <taxon>Moraxellaceae</taxon>
        <taxon>Acinetobacter</taxon>
    </lineage>
</organism>
<protein>
    <submittedName>
        <fullName evidence="1">Uncharacterized protein</fullName>
    </submittedName>
</protein>
<dbReference type="InterPro" id="IPR036440">
    <property type="entry name" value="Peptidase_C15-like_sf"/>
</dbReference>
<accession>A0A0N9VT33</accession>
<dbReference type="STRING" id="1324350.AOY20_13285"/>
<evidence type="ECO:0000313" key="1">
    <source>
        <dbReference type="EMBL" id="ALH96750.1"/>
    </source>
</evidence>
<keyword evidence="2" id="KW-1185">Reference proteome</keyword>
<name>A0A0N9VT33_9GAMM</name>
<gene>
    <name evidence="1" type="ORF">AOY20_13285</name>
</gene>
<dbReference type="SUPFAM" id="SSF53182">
    <property type="entry name" value="Pyrrolidone carboxyl peptidase (pyroglutamate aminopeptidase)"/>
    <property type="match status" value="1"/>
</dbReference>
<dbReference type="Proteomes" id="UP000064939">
    <property type="component" value="Chromosome"/>
</dbReference>
<sequence>MSYEERRLETPLPFSGENVVGNDKTPLATRMINAGGFNQLISNFKQNLCNTNGLTEVSNFEQAKKLVSKSGQELWSTAVDRAQGRSVIKGNASLPASDDRILYWVRVQMTKALRQWNPKFILTAAEKEELQWIFEKASRGQNSIDLPEGKNADGRLYRRMIISGFDVFSLGQPGEPNTGLRNGNPSAAVALALDGKEFILSDGSILHIESYILPVNYDPFTKGMQEDTLGPWFKAGPKRVDASITLSQGGNSIFNLEQYNARFHGSVAGNDGMAYCLSSLPKDTLAIGKNVGDGVDLISLKGSGCNIVVPERWFGSDTASEWKKDSPPQFTIASFPHKKMLEDHSQLGILRPMLVTGEGLEGFDVTWNTYYEYFPDCSKPETQGEGGHEVVNKMPNMSLIKDPVPEWCSRNGSGGDYLSNESAYRNTLLRDVMRLKIPAGHIHVPVMNNFDGVPNVKQDDNAITTAIFESYRTAIIGQTTNLLKIIGESLVEK</sequence>
<dbReference type="EMBL" id="CP012808">
    <property type="protein sequence ID" value="ALH96750.1"/>
    <property type="molecule type" value="Genomic_DNA"/>
</dbReference>
<dbReference type="AlphaFoldDB" id="A0A0N9VT33"/>
<dbReference type="KEGG" id="aei:AOY20_13285"/>
<reference evidence="1 2" key="1">
    <citation type="journal article" date="2015" name="Int. J. Syst. Evol. Microbiol.">
        <title>Acinetobacter equi sp. nov. isolated from horse faeces.</title>
        <authorList>
            <person name="Poppel M.T."/>
            <person name="Skiebe E."/>
            <person name="Laue M."/>
            <person name="Bergmann H."/>
            <person name="Ebersberger I."/>
            <person name="Garn T."/>
            <person name="Fruth A."/>
            <person name="Baumgardt S."/>
            <person name="Busse H.J."/>
            <person name="Wilharm G."/>
        </authorList>
    </citation>
    <scope>NUCLEOTIDE SEQUENCE [LARGE SCALE GENOMIC DNA]</scope>
    <source>
        <strain evidence="1 2">114</strain>
    </source>
</reference>
<evidence type="ECO:0000313" key="2">
    <source>
        <dbReference type="Proteomes" id="UP000064939"/>
    </source>
</evidence>
<proteinExistence type="predicted"/>